<dbReference type="Pfam" id="PF00561">
    <property type="entry name" value="Abhydrolase_1"/>
    <property type="match status" value="1"/>
</dbReference>
<keyword evidence="2" id="KW-0443">Lipid metabolism</keyword>
<dbReference type="EMBL" id="BTRK01000004">
    <property type="protein sequence ID" value="GMR46430.1"/>
    <property type="molecule type" value="Genomic_DNA"/>
</dbReference>
<organism evidence="4 5">
    <name type="scientific">Pristionchus mayeri</name>
    <dbReference type="NCBI Taxonomy" id="1317129"/>
    <lineage>
        <taxon>Eukaryota</taxon>
        <taxon>Metazoa</taxon>
        <taxon>Ecdysozoa</taxon>
        <taxon>Nematoda</taxon>
        <taxon>Chromadorea</taxon>
        <taxon>Rhabditida</taxon>
        <taxon>Rhabditina</taxon>
        <taxon>Diplogasteromorpha</taxon>
        <taxon>Diplogasteroidea</taxon>
        <taxon>Neodiplogasteridae</taxon>
        <taxon>Pristionchus</taxon>
    </lineage>
</organism>
<evidence type="ECO:0000256" key="2">
    <source>
        <dbReference type="ARBA" id="ARBA00023098"/>
    </source>
</evidence>
<dbReference type="PANTHER" id="PTHR11005">
    <property type="entry name" value="LYSOSOMAL ACID LIPASE-RELATED"/>
    <property type="match status" value="1"/>
</dbReference>
<dbReference type="AlphaFoldDB" id="A0AAN5CL29"/>
<gene>
    <name evidence="4" type="ORF">PMAYCL1PPCAC_16625</name>
</gene>
<dbReference type="Proteomes" id="UP001328107">
    <property type="component" value="Unassembled WGS sequence"/>
</dbReference>
<keyword evidence="1" id="KW-0442">Lipid degradation</keyword>
<comment type="caution">
    <text evidence="4">The sequence shown here is derived from an EMBL/GenBank/DDBJ whole genome shotgun (WGS) entry which is preliminary data.</text>
</comment>
<evidence type="ECO:0000256" key="1">
    <source>
        <dbReference type="ARBA" id="ARBA00022963"/>
    </source>
</evidence>
<dbReference type="Gene3D" id="3.40.50.1820">
    <property type="entry name" value="alpha/beta hydrolase"/>
    <property type="match status" value="1"/>
</dbReference>
<evidence type="ECO:0000313" key="4">
    <source>
        <dbReference type="EMBL" id="GMR46430.1"/>
    </source>
</evidence>
<dbReference type="InterPro" id="IPR029058">
    <property type="entry name" value="AB_hydrolase_fold"/>
</dbReference>
<evidence type="ECO:0000313" key="5">
    <source>
        <dbReference type="Proteomes" id="UP001328107"/>
    </source>
</evidence>
<feature type="non-terminal residue" evidence="4">
    <location>
        <position position="175"/>
    </location>
</feature>
<feature type="non-terminal residue" evidence="4">
    <location>
        <position position="1"/>
    </location>
</feature>
<keyword evidence="5" id="KW-1185">Reference proteome</keyword>
<sequence length="175" mass="19418">SKSLNRSPPLLMVPGLGASAAAFVQNPPDSSPAMLMADAGFDVFLLNYRGTRYGQRHAKLKPSEPAFWQFTLDDYSSKDARAVVDKVLNVTAQESLFWLGHSQGTSVGFMLLADNPEYNEKIRAMFALTPLGTGQYSSGLVLLTRHIYNLFRPLITLHRYFFGATFIEIPGQLMI</sequence>
<evidence type="ECO:0000259" key="3">
    <source>
        <dbReference type="Pfam" id="PF00561"/>
    </source>
</evidence>
<protein>
    <recommendedName>
        <fullName evidence="3">AB hydrolase-1 domain-containing protein</fullName>
    </recommendedName>
</protein>
<accession>A0AAN5CL29</accession>
<dbReference type="GO" id="GO:0016042">
    <property type="term" value="P:lipid catabolic process"/>
    <property type="evidence" value="ECO:0007669"/>
    <property type="project" value="UniProtKB-KW"/>
</dbReference>
<feature type="domain" description="AB hydrolase-1" evidence="3">
    <location>
        <begin position="8"/>
        <end position="130"/>
    </location>
</feature>
<name>A0AAN5CL29_9BILA</name>
<dbReference type="SUPFAM" id="SSF53474">
    <property type="entry name" value="alpha/beta-Hydrolases"/>
    <property type="match status" value="1"/>
</dbReference>
<reference evidence="5" key="1">
    <citation type="submission" date="2022-10" db="EMBL/GenBank/DDBJ databases">
        <title>Genome assembly of Pristionchus species.</title>
        <authorList>
            <person name="Yoshida K."/>
            <person name="Sommer R.J."/>
        </authorList>
    </citation>
    <scope>NUCLEOTIDE SEQUENCE [LARGE SCALE GENOMIC DNA]</scope>
    <source>
        <strain evidence="5">RS5460</strain>
    </source>
</reference>
<dbReference type="InterPro" id="IPR000073">
    <property type="entry name" value="AB_hydrolase_1"/>
</dbReference>
<proteinExistence type="predicted"/>